<proteinExistence type="inferred from homology"/>
<evidence type="ECO:0000256" key="3">
    <source>
        <dbReference type="ARBA" id="ARBA00023027"/>
    </source>
</evidence>
<comment type="similarity">
    <text evidence="1 5">Belongs to the KptA/TPT1 family.</text>
</comment>
<dbReference type="Proteomes" id="UP000019277">
    <property type="component" value="Unassembled WGS sequence"/>
</dbReference>
<protein>
    <recommendedName>
        <fullName evidence="5">Probable RNA 2'-phosphotransferase</fullName>
        <ecNumber evidence="5">2.7.1.-</ecNumber>
    </recommendedName>
</protein>
<evidence type="ECO:0000313" key="7">
    <source>
        <dbReference type="Proteomes" id="UP000019277"/>
    </source>
</evidence>
<dbReference type="PANTHER" id="PTHR12684">
    <property type="entry name" value="PUTATIVE PHOSPHOTRANSFERASE"/>
    <property type="match status" value="1"/>
</dbReference>
<keyword evidence="7" id="KW-1185">Reference proteome</keyword>
<dbReference type="InterPro" id="IPR002745">
    <property type="entry name" value="Ptrans_KptA/Tpt1"/>
</dbReference>
<keyword evidence="2 5" id="KW-0808">Transferase</keyword>
<dbReference type="Pfam" id="PF01885">
    <property type="entry name" value="PTS_2-RNA"/>
    <property type="match status" value="1"/>
</dbReference>
<dbReference type="InterPro" id="IPR042080">
    <property type="entry name" value="RNA_2'-PTrans_N"/>
</dbReference>
<evidence type="ECO:0000256" key="1">
    <source>
        <dbReference type="ARBA" id="ARBA00009836"/>
    </source>
</evidence>
<dbReference type="RefSeq" id="WP_035283413.1">
    <property type="nucleotide sequence ID" value="NZ_AYXG01000116.1"/>
</dbReference>
<dbReference type="OrthoDB" id="4537997at2"/>
<keyword evidence="3 5" id="KW-0520">NAD</keyword>
<dbReference type="GO" id="GO:0003950">
    <property type="term" value="F:NAD+ poly-ADP-ribosyltransferase activity"/>
    <property type="evidence" value="ECO:0007669"/>
    <property type="project" value="InterPro"/>
</dbReference>
<dbReference type="SUPFAM" id="SSF56399">
    <property type="entry name" value="ADP-ribosylation"/>
    <property type="match status" value="1"/>
</dbReference>
<evidence type="ECO:0000256" key="5">
    <source>
        <dbReference type="HAMAP-Rule" id="MF_00299"/>
    </source>
</evidence>
<dbReference type="eggNOG" id="COG1859">
    <property type="taxonomic scope" value="Bacteria"/>
</dbReference>
<accession>W7J5I0</accession>
<dbReference type="PANTHER" id="PTHR12684:SF2">
    <property type="entry name" value="TRNA 2'-PHOSPHOTRANSFERASE 1"/>
    <property type="match status" value="1"/>
</dbReference>
<dbReference type="AlphaFoldDB" id="W7J5I0"/>
<dbReference type="GO" id="GO:0000215">
    <property type="term" value="F:tRNA 2'-phosphotransferase activity"/>
    <property type="evidence" value="ECO:0007669"/>
    <property type="project" value="TreeGrafter"/>
</dbReference>
<dbReference type="EC" id="2.7.1.-" evidence="5"/>
<dbReference type="Gene3D" id="3.20.170.30">
    <property type="match status" value="1"/>
</dbReference>
<sequence length="180" mass="19154">MDDKQMIRRSKRLSKVLRHDPASAGLTLDGAGWVPVADVLAALGLDRAELEEVVARNNKRRFAFDGTGTRIRASQGHSVPVDLGLPPLDPPAVLYHGTVAAALGAIAAEGLRPMNRQHVHLSATEDTALAVGARRGRPVVLVVRAAVMAADGHVFHRSENGVWLTAGVPPRYFDLPGGRG</sequence>
<organism evidence="6 7">
    <name type="scientific">Actinokineospora spheciospongiae</name>
    <dbReference type="NCBI Taxonomy" id="909613"/>
    <lineage>
        <taxon>Bacteria</taxon>
        <taxon>Bacillati</taxon>
        <taxon>Actinomycetota</taxon>
        <taxon>Actinomycetes</taxon>
        <taxon>Pseudonocardiales</taxon>
        <taxon>Pseudonocardiaceae</taxon>
        <taxon>Actinokineospora</taxon>
    </lineage>
</organism>
<name>W7J5I0_9PSEU</name>
<dbReference type="InterPro" id="IPR022928">
    <property type="entry name" value="RNA_2'-PTrans_KptA"/>
</dbReference>
<dbReference type="InterPro" id="IPR042081">
    <property type="entry name" value="RNA_2'-PTrans_C"/>
</dbReference>
<dbReference type="Gene3D" id="1.10.10.970">
    <property type="entry name" value="RNA 2'-phosphotransferase, Tpt1/KptA family, N-terminal domain"/>
    <property type="match status" value="1"/>
</dbReference>
<gene>
    <name evidence="5" type="primary">kptA</name>
    <name evidence="6" type="ORF">UO65_3343</name>
</gene>
<dbReference type="HAMAP" id="MF_00299">
    <property type="entry name" value="KptA"/>
    <property type="match status" value="1"/>
</dbReference>
<evidence type="ECO:0000313" key="6">
    <source>
        <dbReference type="EMBL" id="EWC61349.1"/>
    </source>
</evidence>
<evidence type="ECO:0000256" key="4">
    <source>
        <dbReference type="ARBA" id="ARBA00025212"/>
    </source>
</evidence>
<dbReference type="GO" id="GO:0006388">
    <property type="term" value="P:tRNA splicing, via endonucleolytic cleavage and ligation"/>
    <property type="evidence" value="ECO:0007669"/>
    <property type="project" value="UniProtKB-UniRule"/>
</dbReference>
<dbReference type="EMBL" id="AYXG01000116">
    <property type="protein sequence ID" value="EWC61349.1"/>
    <property type="molecule type" value="Genomic_DNA"/>
</dbReference>
<dbReference type="STRING" id="909613.UO65_3343"/>
<dbReference type="PATRIC" id="fig|909613.9.peg.3344"/>
<comment type="caution">
    <text evidence="6">The sequence shown here is derived from an EMBL/GenBank/DDBJ whole genome shotgun (WGS) entry which is preliminary data.</text>
</comment>
<evidence type="ECO:0000256" key="2">
    <source>
        <dbReference type="ARBA" id="ARBA00022679"/>
    </source>
</evidence>
<reference evidence="6 7" key="1">
    <citation type="journal article" date="2014" name="Genome Announc.">
        <title>Draft Genome Sequence of the Antitrypanosomally Active Sponge-Associated Bacterium Actinokineospora sp. Strain EG49.</title>
        <authorList>
            <person name="Harjes J."/>
            <person name="Ryu T."/>
            <person name="Abdelmohsen U.R."/>
            <person name="Moitinho-Silva L."/>
            <person name="Horn H."/>
            <person name="Ravasi T."/>
            <person name="Hentschel U."/>
        </authorList>
    </citation>
    <scope>NUCLEOTIDE SEQUENCE [LARGE SCALE GENOMIC DNA]</scope>
    <source>
        <strain evidence="6 7">EG49</strain>
    </source>
</reference>
<comment type="function">
    <text evidence="4 5">Removes the 2'-phosphate from RNA via an intermediate in which the phosphate is ADP-ribosylated by NAD followed by a presumed transesterification to release the RNA and generate ADP-ribose 1''-2''-cyclic phosphate (APPR&gt;P). May function as an ADP-ribosylase.</text>
</comment>